<evidence type="ECO:0000256" key="1">
    <source>
        <dbReference type="SAM" id="MobiDB-lite"/>
    </source>
</evidence>
<proteinExistence type="predicted"/>
<gene>
    <name evidence="2" type="ORF">SAMN05446927_8105</name>
</gene>
<evidence type="ECO:0000313" key="3">
    <source>
        <dbReference type="Proteomes" id="UP000219522"/>
    </source>
</evidence>
<keyword evidence="3" id="KW-1185">Reference proteome</keyword>
<feature type="compositionally biased region" description="Polar residues" evidence="1">
    <location>
        <begin position="9"/>
        <end position="18"/>
    </location>
</feature>
<feature type="region of interest" description="Disordered" evidence="1">
    <location>
        <begin position="1"/>
        <end position="22"/>
    </location>
</feature>
<reference evidence="2 3" key="1">
    <citation type="submission" date="2017-09" db="EMBL/GenBank/DDBJ databases">
        <authorList>
            <person name="Varghese N."/>
            <person name="Submissions S."/>
        </authorList>
    </citation>
    <scope>NUCLEOTIDE SEQUENCE [LARGE SCALE GENOMIC DNA]</scope>
    <source>
        <strain evidence="2 3">OK806</strain>
    </source>
</reference>
<evidence type="ECO:0000313" key="2">
    <source>
        <dbReference type="EMBL" id="SOE91213.1"/>
    </source>
</evidence>
<dbReference type="RefSeq" id="WP_097191017.1">
    <property type="nucleotide sequence ID" value="NZ_OCSU01000004.1"/>
</dbReference>
<name>A0A7Z7IEX8_9BURK</name>
<sequence>MRSPYARVSSRNATQRNDPPQIPVAALVDGKLANNNGDDYRDARSSALQEASRIGFAALDEESRTLRLAVRDY</sequence>
<comment type="caution">
    <text evidence="2">The sequence shown here is derived from an EMBL/GenBank/DDBJ whole genome shotgun (WGS) entry which is preliminary data.</text>
</comment>
<accession>A0A7Z7IEX8</accession>
<dbReference type="AlphaFoldDB" id="A0A7Z7IEX8"/>
<dbReference type="EMBL" id="OCSU01000004">
    <property type="protein sequence ID" value="SOE91213.1"/>
    <property type="molecule type" value="Genomic_DNA"/>
</dbReference>
<protein>
    <submittedName>
        <fullName evidence="2">Uncharacterized protein</fullName>
    </submittedName>
</protein>
<dbReference type="Proteomes" id="UP000219522">
    <property type="component" value="Unassembled WGS sequence"/>
</dbReference>
<organism evidence="2 3">
    <name type="scientific">Caballeronia arationis</name>
    <dbReference type="NCBI Taxonomy" id="1777142"/>
    <lineage>
        <taxon>Bacteria</taxon>
        <taxon>Pseudomonadati</taxon>
        <taxon>Pseudomonadota</taxon>
        <taxon>Betaproteobacteria</taxon>
        <taxon>Burkholderiales</taxon>
        <taxon>Burkholderiaceae</taxon>
        <taxon>Caballeronia</taxon>
    </lineage>
</organism>